<comment type="caution">
    <text evidence="4">The sequence shown here is derived from an EMBL/GenBank/DDBJ whole genome shotgun (WGS) entry which is preliminary data.</text>
</comment>
<dbReference type="AlphaFoldDB" id="A0A8J3BTA9"/>
<dbReference type="Gene3D" id="3.40.630.30">
    <property type="match status" value="1"/>
</dbReference>
<gene>
    <name evidence="4" type="ORF">GCM10010124_32840</name>
</gene>
<dbReference type="InterPro" id="IPR016181">
    <property type="entry name" value="Acyl_CoA_acyltransferase"/>
</dbReference>
<dbReference type="PANTHER" id="PTHR43800">
    <property type="entry name" value="PEPTIDYL-LYSINE N-ACETYLTRANSFERASE YJAB"/>
    <property type="match status" value="1"/>
</dbReference>
<dbReference type="PROSITE" id="PS51186">
    <property type="entry name" value="GNAT"/>
    <property type="match status" value="1"/>
</dbReference>
<dbReference type="Pfam" id="PF00583">
    <property type="entry name" value="Acetyltransf_1"/>
    <property type="match status" value="1"/>
</dbReference>
<organism evidence="4 5">
    <name type="scientific">Pilimelia terevasa</name>
    <dbReference type="NCBI Taxonomy" id="53372"/>
    <lineage>
        <taxon>Bacteria</taxon>
        <taxon>Bacillati</taxon>
        <taxon>Actinomycetota</taxon>
        <taxon>Actinomycetes</taxon>
        <taxon>Micromonosporales</taxon>
        <taxon>Micromonosporaceae</taxon>
        <taxon>Pilimelia</taxon>
    </lineage>
</organism>
<dbReference type="Proteomes" id="UP000662200">
    <property type="component" value="Unassembled WGS sequence"/>
</dbReference>
<dbReference type="GO" id="GO:0016747">
    <property type="term" value="F:acyltransferase activity, transferring groups other than amino-acyl groups"/>
    <property type="evidence" value="ECO:0007669"/>
    <property type="project" value="InterPro"/>
</dbReference>
<keyword evidence="2" id="KW-0012">Acyltransferase</keyword>
<name>A0A8J3BTA9_9ACTN</name>
<protein>
    <submittedName>
        <fullName evidence="4">N-acetyltransferase</fullName>
    </submittedName>
</protein>
<sequence length="188" mass="20157">MVSMVGGRVFRVRLAEVAEVPRLRAVDVAAGRLFRAVGMAEVAAHPPPSGRVLAEYVGRAAVWVAVPPGGRPAGFVLTDVVDGLVHVAQLSVHPAFGRRGAGRLLLDRVVAEAAAAGVSAVTLTTFRDVPWNGPFYAGQGFVEWPRECWGAGLRELWRCEEREGLTAWPRLVMRRVLVSSLDGVGVRG</sequence>
<feature type="domain" description="N-acetyltransferase" evidence="3">
    <location>
        <begin position="10"/>
        <end position="160"/>
    </location>
</feature>
<evidence type="ECO:0000256" key="1">
    <source>
        <dbReference type="ARBA" id="ARBA00022679"/>
    </source>
</evidence>
<dbReference type="PANTHER" id="PTHR43800:SF1">
    <property type="entry name" value="PEPTIDYL-LYSINE N-ACETYLTRANSFERASE YJAB"/>
    <property type="match status" value="1"/>
</dbReference>
<evidence type="ECO:0000313" key="5">
    <source>
        <dbReference type="Proteomes" id="UP000662200"/>
    </source>
</evidence>
<evidence type="ECO:0000259" key="3">
    <source>
        <dbReference type="PROSITE" id="PS51186"/>
    </source>
</evidence>
<dbReference type="SUPFAM" id="SSF55729">
    <property type="entry name" value="Acyl-CoA N-acyltransferases (Nat)"/>
    <property type="match status" value="1"/>
</dbReference>
<dbReference type="EMBL" id="BMQC01000012">
    <property type="protein sequence ID" value="GGK37468.1"/>
    <property type="molecule type" value="Genomic_DNA"/>
</dbReference>
<proteinExistence type="predicted"/>
<reference evidence="4" key="2">
    <citation type="submission" date="2020-09" db="EMBL/GenBank/DDBJ databases">
        <authorList>
            <person name="Sun Q."/>
            <person name="Ohkuma M."/>
        </authorList>
    </citation>
    <scope>NUCLEOTIDE SEQUENCE</scope>
    <source>
        <strain evidence="4">JCM 3091</strain>
    </source>
</reference>
<evidence type="ECO:0000256" key="2">
    <source>
        <dbReference type="ARBA" id="ARBA00023315"/>
    </source>
</evidence>
<evidence type="ECO:0000313" key="4">
    <source>
        <dbReference type="EMBL" id="GGK37468.1"/>
    </source>
</evidence>
<keyword evidence="1" id="KW-0808">Transferase</keyword>
<reference evidence="4" key="1">
    <citation type="journal article" date="2014" name="Int. J. Syst. Evol. Microbiol.">
        <title>Complete genome sequence of Corynebacterium casei LMG S-19264T (=DSM 44701T), isolated from a smear-ripened cheese.</title>
        <authorList>
            <consortium name="US DOE Joint Genome Institute (JGI-PGF)"/>
            <person name="Walter F."/>
            <person name="Albersmeier A."/>
            <person name="Kalinowski J."/>
            <person name="Ruckert C."/>
        </authorList>
    </citation>
    <scope>NUCLEOTIDE SEQUENCE</scope>
    <source>
        <strain evidence="4">JCM 3091</strain>
    </source>
</reference>
<keyword evidence="5" id="KW-1185">Reference proteome</keyword>
<dbReference type="RefSeq" id="WP_189115219.1">
    <property type="nucleotide sequence ID" value="NZ_BMQC01000012.1"/>
</dbReference>
<dbReference type="InterPro" id="IPR000182">
    <property type="entry name" value="GNAT_dom"/>
</dbReference>
<accession>A0A8J3BTA9</accession>